<dbReference type="SUPFAM" id="SSF51120">
    <property type="entry name" value="beta-Roll"/>
    <property type="match status" value="1"/>
</dbReference>
<sequence length="261" mass="26401">MATIRAKGDASTLGTSGADILYGGPGASRLYGGDGDDILHYSPIGTGPTPIAAALASSELSGGTGIDTLHIHGKTAPTKIIVTGKGEGGIHFEDTSGVSQGAGHFSGIEKLTVTGSGPLEFHGSWEFTGGIDVTGTAGADIFQSDSASDIMRSGGGDDFFFLSGYGGTDTIISGASDSDMFYFDVFGGADARILGFNGAGVDGGDKLFFQDMSHGRPLLTSIAEVGGRTQFTVQAAGGDYGPSKVVVDKVGLVEGVDYFFA</sequence>
<dbReference type="RefSeq" id="WP_037459785.1">
    <property type="nucleotide sequence ID" value="NZ_AVFL01000033.1"/>
</dbReference>
<proteinExistence type="predicted"/>
<dbReference type="Gene3D" id="2.150.10.10">
    <property type="entry name" value="Serralysin-like metalloprotease, C-terminal"/>
    <property type="match status" value="1"/>
</dbReference>
<gene>
    <name evidence="1" type="ORF">N825_22870</name>
</gene>
<dbReference type="PRINTS" id="PR00313">
    <property type="entry name" value="CABNDNGRPT"/>
</dbReference>
<accession>W9GZP5</accession>
<dbReference type="InterPro" id="IPR011049">
    <property type="entry name" value="Serralysin-like_metalloprot_C"/>
</dbReference>
<dbReference type="Proteomes" id="UP000019486">
    <property type="component" value="Unassembled WGS sequence"/>
</dbReference>
<comment type="caution">
    <text evidence="1">The sequence shown here is derived from an EMBL/GenBank/DDBJ whole genome shotgun (WGS) entry which is preliminary data.</text>
</comment>
<evidence type="ECO:0008006" key="3">
    <source>
        <dbReference type="Google" id="ProtNLM"/>
    </source>
</evidence>
<protein>
    <recommendedName>
        <fullName evidence="3">Calcium-binding protein</fullName>
    </recommendedName>
</protein>
<dbReference type="Pfam" id="PF00353">
    <property type="entry name" value="HemolysinCabind"/>
    <property type="match status" value="2"/>
</dbReference>
<organism evidence="1 2">
    <name type="scientific">Skermanella stibiiresistens SB22</name>
    <dbReference type="NCBI Taxonomy" id="1385369"/>
    <lineage>
        <taxon>Bacteria</taxon>
        <taxon>Pseudomonadati</taxon>
        <taxon>Pseudomonadota</taxon>
        <taxon>Alphaproteobacteria</taxon>
        <taxon>Rhodospirillales</taxon>
        <taxon>Azospirillaceae</taxon>
        <taxon>Skermanella</taxon>
    </lineage>
</organism>
<keyword evidence="2" id="KW-1185">Reference proteome</keyword>
<evidence type="ECO:0000313" key="1">
    <source>
        <dbReference type="EMBL" id="EWY36958.1"/>
    </source>
</evidence>
<dbReference type="InterPro" id="IPR001343">
    <property type="entry name" value="Hemolysn_Ca-bd"/>
</dbReference>
<evidence type="ECO:0000313" key="2">
    <source>
        <dbReference type="Proteomes" id="UP000019486"/>
    </source>
</evidence>
<dbReference type="AlphaFoldDB" id="W9GZP5"/>
<dbReference type="OrthoDB" id="9773411at2"/>
<reference evidence="1 2" key="1">
    <citation type="submission" date="2013-08" db="EMBL/GenBank/DDBJ databases">
        <title>The genome sequence of Skermanella stibiiresistens.</title>
        <authorList>
            <person name="Zhu W."/>
            <person name="Wang G."/>
        </authorList>
    </citation>
    <scope>NUCLEOTIDE SEQUENCE [LARGE SCALE GENOMIC DNA]</scope>
    <source>
        <strain evidence="1 2">SB22</strain>
    </source>
</reference>
<name>W9GZP5_9PROT</name>
<dbReference type="STRING" id="1385369.N825_22870"/>
<dbReference type="EMBL" id="AVFL01000033">
    <property type="protein sequence ID" value="EWY36958.1"/>
    <property type="molecule type" value="Genomic_DNA"/>
</dbReference>
<dbReference type="GO" id="GO:0005509">
    <property type="term" value="F:calcium ion binding"/>
    <property type="evidence" value="ECO:0007669"/>
    <property type="project" value="InterPro"/>
</dbReference>